<proteinExistence type="predicted"/>
<evidence type="ECO:0000256" key="3">
    <source>
        <dbReference type="ARBA" id="ARBA00023180"/>
    </source>
</evidence>
<dbReference type="PANTHER" id="PTHR45739">
    <property type="entry name" value="MATRIX PROTEIN, PUTATIVE-RELATED"/>
    <property type="match status" value="1"/>
</dbReference>
<accession>J9E2K7</accession>
<protein>
    <submittedName>
        <fullName evidence="6">Uncharacterized protein</fullName>
    </submittedName>
</protein>
<evidence type="ECO:0000256" key="1">
    <source>
        <dbReference type="ARBA" id="ARBA00022729"/>
    </source>
</evidence>
<feature type="repeat" description="CSPG" evidence="4">
    <location>
        <begin position="32"/>
        <end position="124"/>
    </location>
</feature>
<feature type="region of interest" description="Disordered" evidence="5">
    <location>
        <begin position="1"/>
        <end position="33"/>
    </location>
</feature>
<dbReference type="AlphaFoldDB" id="J9E2K7"/>
<evidence type="ECO:0000313" key="7">
    <source>
        <dbReference type="Proteomes" id="UP000004810"/>
    </source>
</evidence>
<evidence type="ECO:0000256" key="2">
    <source>
        <dbReference type="ARBA" id="ARBA00022737"/>
    </source>
</evidence>
<organism evidence="6 7">
    <name type="scientific">Wuchereria bancrofti</name>
    <dbReference type="NCBI Taxonomy" id="6293"/>
    <lineage>
        <taxon>Eukaryota</taxon>
        <taxon>Metazoa</taxon>
        <taxon>Ecdysozoa</taxon>
        <taxon>Nematoda</taxon>
        <taxon>Chromadorea</taxon>
        <taxon>Rhabditida</taxon>
        <taxon>Spirurina</taxon>
        <taxon>Spiruromorpha</taxon>
        <taxon>Filarioidea</taxon>
        <taxon>Onchocercidae</taxon>
        <taxon>Wuchereria</taxon>
    </lineage>
</organism>
<keyword evidence="2" id="KW-0677">Repeat</keyword>
<feature type="compositionally biased region" description="Polar residues" evidence="5">
    <location>
        <begin position="1"/>
        <end position="12"/>
    </location>
</feature>
<name>J9E2K7_WUCBA</name>
<dbReference type="EMBL" id="ADBV01009139">
    <property type="protein sequence ID" value="EJW76388.1"/>
    <property type="molecule type" value="Genomic_DNA"/>
</dbReference>
<comment type="caution">
    <text evidence="6">The sequence shown here is derived from an EMBL/GenBank/DDBJ whole genome shotgun (WGS) entry which is preliminary data.</text>
</comment>
<feature type="non-terminal residue" evidence="6">
    <location>
        <position position="1"/>
    </location>
</feature>
<gene>
    <name evidence="6" type="ORF">WUBG_12703</name>
</gene>
<reference evidence="7" key="1">
    <citation type="submission" date="2012-08" db="EMBL/GenBank/DDBJ databases">
        <title>The Genome Sequence of Wuchereria bancrofti.</title>
        <authorList>
            <person name="Nutman T.B."/>
            <person name="Fink D.L."/>
            <person name="Russ C."/>
            <person name="Young S."/>
            <person name="Zeng Q."/>
            <person name="Koehrsen M."/>
            <person name="Alvarado L."/>
            <person name="Berlin A."/>
            <person name="Chapman S.B."/>
            <person name="Chen Z."/>
            <person name="Freedman E."/>
            <person name="Gellesch M."/>
            <person name="Goldberg J."/>
            <person name="Griggs A."/>
            <person name="Gujja S."/>
            <person name="Heilman E.R."/>
            <person name="Heiman D."/>
            <person name="Hepburn T."/>
            <person name="Howarth C."/>
            <person name="Jen D."/>
            <person name="Larson L."/>
            <person name="Lewis B."/>
            <person name="Mehta T."/>
            <person name="Park D."/>
            <person name="Pearson M."/>
            <person name="Roberts A."/>
            <person name="Saif S."/>
            <person name="Shea T."/>
            <person name="Shenoy N."/>
            <person name="Sisk P."/>
            <person name="Stolte C."/>
            <person name="Sykes S."/>
            <person name="Walk T."/>
            <person name="White J."/>
            <person name="Yandava C."/>
            <person name="Haas B."/>
            <person name="Henn M.R."/>
            <person name="Nusbaum C."/>
            <person name="Birren B."/>
        </authorList>
    </citation>
    <scope>NUCLEOTIDE SEQUENCE [LARGE SCALE GENOMIC DNA]</scope>
    <source>
        <strain evidence="7">NA</strain>
    </source>
</reference>
<evidence type="ECO:0000256" key="4">
    <source>
        <dbReference type="PROSITE-ProRule" id="PRU01201"/>
    </source>
</evidence>
<evidence type="ECO:0000313" key="6">
    <source>
        <dbReference type="EMBL" id="EJW76388.1"/>
    </source>
</evidence>
<dbReference type="PANTHER" id="PTHR45739:SF8">
    <property type="entry name" value="FRAS1-RELATED EXTRACELLULAR MATRIX PROTEIN 1"/>
    <property type="match status" value="1"/>
</dbReference>
<dbReference type="PROSITE" id="PS51854">
    <property type="entry name" value="CSPG"/>
    <property type="match status" value="1"/>
</dbReference>
<keyword evidence="1" id="KW-0732">Signal</keyword>
<sequence>FDETSHQNQQQWKRQKDRNEQSDGPRPPPHYVGLQHFTEPLVLDEGATAPIQSWNIYAFSRHHYKNISKENILFRLLEPPQHGQLLKYGQPINQFVSSDISANKIFYKHDDSETTIDNIGLETAIISREVVTPKRNMIYNIPVRINPVNDPPELKSGTDSEMLWITGDSKLTLDSRAINLWDADSDPETVYVSVIAADGVRLEDSERKEIQKFTQRDFLNND</sequence>
<dbReference type="Proteomes" id="UP000004810">
    <property type="component" value="Unassembled WGS sequence"/>
</dbReference>
<dbReference type="InterPro" id="IPR039005">
    <property type="entry name" value="CSPG_rpt"/>
</dbReference>
<keyword evidence="3" id="KW-0325">Glycoprotein</keyword>
<evidence type="ECO:0000256" key="5">
    <source>
        <dbReference type="SAM" id="MobiDB-lite"/>
    </source>
</evidence>
<dbReference type="InterPro" id="IPR051561">
    <property type="entry name" value="FRAS1_ECM"/>
</dbReference>
<feature type="non-terminal residue" evidence="6">
    <location>
        <position position="222"/>
    </location>
</feature>
<dbReference type="GO" id="GO:0009653">
    <property type="term" value="P:anatomical structure morphogenesis"/>
    <property type="evidence" value="ECO:0007669"/>
    <property type="project" value="TreeGrafter"/>
</dbReference>
<dbReference type="Pfam" id="PF16184">
    <property type="entry name" value="Cadherin_3"/>
    <property type="match status" value="1"/>
</dbReference>